<sequence length="770" mass="87189">MDNYVEKMICFVSGEIWPGNGGGIGRLLSENARLLTGSVTPVFLLDIDDMARDTFQSYAEVYIPGARIYTVDGLLASHASELRRYGDPRIGLPDFKYFHYWRSYLIDLCLQHILAVENVSGIEFADYLGQGYIYFKMRLLRESCRNIPAWVRLHGSAEICDEADGKDKFTPARLRLYDMERYCLARCDRWVAPSAAVRDWYGQYYELKKNCLTSPPGFQHLGPGQTHPRRPDPARPRRVLFYSKLQRLKGVDLLVRAALEFLRRDDSGAEFLLVGPDVPDASGASTKERLERMIPQRYRANFIFKGKIEPSELPEIAAGCDLAVIPSRFESFCLAAHELNWIGIPLLVNDIPGFADFFVDGQNCLKFEGTAINLYRRLQQFFNRPDILKRLRRRAPGPDLSVPDLYGALSSAAGLDPVIVKRPVEEPPVAIFTGGEAPSAEVAASLAALNYSNWRVWYSGEDGPPGDLSDSRLMPEEQLCQRLPDGGRRLRRENAKFDFYLFLPEQALPRPDFLNQAVAALTAEPGLAGVTCYAALDGPGPEGEEYIIPFDLNRYLIFTENVTGGLPVLWRRETVAGRRLEELVEPAAIWSFLCSLAAAGKQIAVLPRLLMDMRGREVPRFSVSIIEEHSGYVRKNATGLMRLFIFLLEETRGGNHVLRRRVAELEKVNGDLWAEVKKLGASWEELRSYTLAKEEVCTELWNDLVESRAKIEQLHCQLNEANGAAVEMRRKIEEQQAEMESLISFLEKKKLVRLLTATGLWDEKYFRRGK</sequence>
<dbReference type="SUPFAM" id="SSF53756">
    <property type="entry name" value="UDP-Glycosyltransferase/glycogen phosphorylase"/>
    <property type="match status" value="1"/>
</dbReference>
<proteinExistence type="predicted"/>
<accession>A0A4Y7RLN5</accession>
<dbReference type="RefSeq" id="WP_134214684.1">
    <property type="nucleotide sequence ID" value="NZ_QFFZ01000039.1"/>
</dbReference>
<dbReference type="CDD" id="cd03801">
    <property type="entry name" value="GT4_PimA-like"/>
    <property type="match status" value="1"/>
</dbReference>
<dbReference type="AlphaFoldDB" id="A0A4Y7RLN5"/>
<dbReference type="InterPro" id="IPR001296">
    <property type="entry name" value="Glyco_trans_1"/>
</dbReference>
<comment type="caution">
    <text evidence="3">The sequence shown here is derived from an EMBL/GenBank/DDBJ whole genome shotgun (WGS) entry which is preliminary data.</text>
</comment>
<reference evidence="3 4" key="1">
    <citation type="journal article" date="2018" name="Environ. Microbiol.">
        <title>Novel energy conservation strategies and behaviour of Pelotomaculum schinkii driving syntrophic propionate catabolism.</title>
        <authorList>
            <person name="Hidalgo-Ahumada C.A.P."/>
            <person name="Nobu M.K."/>
            <person name="Narihiro T."/>
            <person name="Tamaki H."/>
            <person name="Liu W.T."/>
            <person name="Kamagata Y."/>
            <person name="Stams A.J.M."/>
            <person name="Imachi H."/>
            <person name="Sousa D.Z."/>
        </authorList>
    </citation>
    <scope>NUCLEOTIDE SEQUENCE [LARGE SCALE GENOMIC DNA]</scope>
    <source>
        <strain evidence="3 4">MGP</strain>
    </source>
</reference>
<keyword evidence="3" id="KW-0808">Transferase</keyword>
<dbReference type="OrthoDB" id="9810929at2"/>
<evidence type="ECO:0000259" key="2">
    <source>
        <dbReference type="Pfam" id="PF00534"/>
    </source>
</evidence>
<name>A0A4Y7RLN5_9FIRM</name>
<dbReference type="EMBL" id="QFFZ01000039">
    <property type="protein sequence ID" value="TEB09721.1"/>
    <property type="molecule type" value="Genomic_DNA"/>
</dbReference>
<dbReference type="Gene3D" id="3.40.50.2000">
    <property type="entry name" value="Glycogen Phosphorylase B"/>
    <property type="match status" value="1"/>
</dbReference>
<gene>
    <name evidence="3" type="ORF">Pmgp_02898</name>
</gene>
<keyword evidence="3" id="KW-0328">Glycosyltransferase</keyword>
<evidence type="ECO:0000256" key="1">
    <source>
        <dbReference type="SAM" id="Coils"/>
    </source>
</evidence>
<keyword evidence="4" id="KW-1185">Reference proteome</keyword>
<keyword evidence="1" id="KW-0175">Coiled coil</keyword>
<dbReference type="PANTHER" id="PTHR12526">
    <property type="entry name" value="GLYCOSYLTRANSFERASE"/>
    <property type="match status" value="1"/>
</dbReference>
<dbReference type="Pfam" id="PF00534">
    <property type="entry name" value="Glycos_transf_1"/>
    <property type="match status" value="1"/>
</dbReference>
<dbReference type="EC" id="2.4.1.11" evidence="3"/>
<feature type="domain" description="Glycosyl transferase family 1" evidence="2">
    <location>
        <begin position="233"/>
        <end position="395"/>
    </location>
</feature>
<dbReference type="Proteomes" id="UP000297597">
    <property type="component" value="Unassembled WGS sequence"/>
</dbReference>
<protein>
    <submittedName>
        <fullName evidence="3">Glycogen synthase</fullName>
        <ecNumber evidence="3">2.4.1.11</ecNumber>
    </submittedName>
</protein>
<evidence type="ECO:0000313" key="4">
    <source>
        <dbReference type="Proteomes" id="UP000297597"/>
    </source>
</evidence>
<organism evidence="3 4">
    <name type="scientific">Pelotomaculum propionicicum</name>
    <dbReference type="NCBI Taxonomy" id="258475"/>
    <lineage>
        <taxon>Bacteria</taxon>
        <taxon>Bacillati</taxon>
        <taxon>Bacillota</taxon>
        <taxon>Clostridia</taxon>
        <taxon>Eubacteriales</taxon>
        <taxon>Desulfotomaculaceae</taxon>
        <taxon>Pelotomaculum</taxon>
    </lineage>
</organism>
<evidence type="ECO:0000313" key="3">
    <source>
        <dbReference type="EMBL" id="TEB09721.1"/>
    </source>
</evidence>
<feature type="coiled-coil region" evidence="1">
    <location>
        <begin position="704"/>
        <end position="749"/>
    </location>
</feature>
<dbReference type="GO" id="GO:0004373">
    <property type="term" value="F:alpha-1,4-glucan glucosyltransferase (UDP-glucose donor) activity"/>
    <property type="evidence" value="ECO:0007669"/>
    <property type="project" value="UniProtKB-EC"/>
</dbReference>